<dbReference type="GO" id="GO:0005524">
    <property type="term" value="F:ATP binding"/>
    <property type="evidence" value="ECO:0007669"/>
    <property type="project" value="UniProtKB-KW"/>
</dbReference>
<dbReference type="PROSITE" id="PS00871">
    <property type="entry name" value="CLPAB_2"/>
    <property type="match status" value="1"/>
</dbReference>
<dbReference type="InterPro" id="IPR028299">
    <property type="entry name" value="ClpA/B_CS2"/>
</dbReference>
<keyword evidence="3" id="KW-0547">Nucleotide-binding</keyword>
<dbReference type="PANTHER" id="PTHR11638">
    <property type="entry name" value="ATP-DEPENDENT CLP PROTEASE"/>
    <property type="match status" value="1"/>
</dbReference>
<dbReference type="GO" id="GO:0005737">
    <property type="term" value="C:cytoplasm"/>
    <property type="evidence" value="ECO:0007669"/>
    <property type="project" value="TreeGrafter"/>
</dbReference>
<keyword evidence="4" id="KW-0067">ATP-binding</keyword>
<evidence type="ECO:0000256" key="4">
    <source>
        <dbReference type="ARBA" id="ARBA00022840"/>
    </source>
</evidence>
<dbReference type="InterPro" id="IPR050130">
    <property type="entry name" value="ClpA_ClpB"/>
</dbReference>
<comment type="caution">
    <text evidence="7">The sequence shown here is derived from an EMBL/GenBank/DDBJ whole genome shotgun (WGS) entry which is preliminary data.</text>
</comment>
<name>A0A6A3BS14_HIBSY</name>
<dbReference type="AlphaFoldDB" id="A0A6A3BS14"/>
<gene>
    <name evidence="7" type="ORF">F3Y22_tig00109926pilonHSYRG00088</name>
</gene>
<dbReference type="Pfam" id="PF07724">
    <property type="entry name" value="AAA_2"/>
    <property type="match status" value="1"/>
</dbReference>
<protein>
    <submittedName>
        <fullName evidence="7">Pectinesterase 3-like</fullName>
    </submittedName>
</protein>
<keyword evidence="1" id="KW-0150">Chloroplast</keyword>
<dbReference type="SUPFAM" id="SSF52540">
    <property type="entry name" value="P-loop containing nucleoside triphosphate hydrolases"/>
    <property type="match status" value="1"/>
</dbReference>
<evidence type="ECO:0000256" key="5">
    <source>
        <dbReference type="ARBA" id="ARBA00023186"/>
    </source>
</evidence>
<evidence type="ECO:0000256" key="1">
    <source>
        <dbReference type="ARBA" id="ARBA00022528"/>
    </source>
</evidence>
<dbReference type="InterPro" id="IPR003959">
    <property type="entry name" value="ATPase_AAA_core"/>
</dbReference>
<dbReference type="EMBL" id="VEPZ02000781">
    <property type="protein sequence ID" value="KAE8719710.1"/>
    <property type="molecule type" value="Genomic_DNA"/>
</dbReference>
<dbReference type="PROSITE" id="PS51257">
    <property type="entry name" value="PROKAR_LIPOPROTEIN"/>
    <property type="match status" value="1"/>
</dbReference>
<evidence type="ECO:0000313" key="8">
    <source>
        <dbReference type="Proteomes" id="UP000436088"/>
    </source>
</evidence>
<evidence type="ECO:0000313" key="7">
    <source>
        <dbReference type="EMBL" id="KAE8719710.1"/>
    </source>
</evidence>
<organism evidence="7 8">
    <name type="scientific">Hibiscus syriacus</name>
    <name type="common">Rose of Sharon</name>
    <dbReference type="NCBI Taxonomy" id="106335"/>
    <lineage>
        <taxon>Eukaryota</taxon>
        <taxon>Viridiplantae</taxon>
        <taxon>Streptophyta</taxon>
        <taxon>Embryophyta</taxon>
        <taxon>Tracheophyta</taxon>
        <taxon>Spermatophyta</taxon>
        <taxon>Magnoliopsida</taxon>
        <taxon>eudicotyledons</taxon>
        <taxon>Gunneridae</taxon>
        <taxon>Pentapetalae</taxon>
        <taxon>rosids</taxon>
        <taxon>malvids</taxon>
        <taxon>Malvales</taxon>
        <taxon>Malvaceae</taxon>
        <taxon>Malvoideae</taxon>
        <taxon>Hibiscus</taxon>
    </lineage>
</organism>
<proteinExistence type="predicted"/>
<dbReference type="PANTHER" id="PTHR11638:SF155">
    <property type="entry name" value="CHAPERONE PROTEIN CLPC1, CHLOROPLASTIC-LIKE"/>
    <property type="match status" value="1"/>
</dbReference>
<keyword evidence="1" id="KW-0934">Plastid</keyword>
<evidence type="ECO:0000256" key="3">
    <source>
        <dbReference type="ARBA" id="ARBA00022741"/>
    </source>
</evidence>
<dbReference type="Proteomes" id="UP000436088">
    <property type="component" value="Unassembled WGS sequence"/>
</dbReference>
<evidence type="ECO:0000256" key="2">
    <source>
        <dbReference type="ARBA" id="ARBA00022737"/>
    </source>
</evidence>
<dbReference type="GO" id="GO:0034605">
    <property type="term" value="P:cellular response to heat"/>
    <property type="evidence" value="ECO:0007669"/>
    <property type="project" value="TreeGrafter"/>
</dbReference>
<keyword evidence="2" id="KW-0677">Repeat</keyword>
<keyword evidence="8" id="KW-1185">Reference proteome</keyword>
<keyword evidence="5" id="KW-0143">Chaperone</keyword>
<evidence type="ECO:0000259" key="6">
    <source>
        <dbReference type="Pfam" id="PF07724"/>
    </source>
</evidence>
<reference evidence="7" key="1">
    <citation type="submission" date="2019-09" db="EMBL/GenBank/DDBJ databases">
        <title>Draft genome information of white flower Hibiscus syriacus.</title>
        <authorList>
            <person name="Kim Y.-M."/>
        </authorList>
    </citation>
    <scope>NUCLEOTIDE SEQUENCE [LARGE SCALE GENOMIC DNA]</scope>
    <source>
        <strain evidence="7">YM2019G1</strain>
    </source>
</reference>
<dbReference type="InterPro" id="IPR001270">
    <property type="entry name" value="ClpA/B"/>
</dbReference>
<dbReference type="GO" id="GO:0016887">
    <property type="term" value="F:ATP hydrolysis activity"/>
    <property type="evidence" value="ECO:0007669"/>
    <property type="project" value="InterPro"/>
</dbReference>
<dbReference type="InterPro" id="IPR027417">
    <property type="entry name" value="P-loop_NTPase"/>
</dbReference>
<dbReference type="Gene3D" id="3.40.50.300">
    <property type="entry name" value="P-loop containing nucleotide triphosphate hydrolases"/>
    <property type="match status" value="1"/>
</dbReference>
<accession>A0A6A3BS14</accession>
<sequence>MFRQPISGICATLYSCSVLELQHLMNTESILRDPDLERRFEPVKVTEPSVDETIQILKGLPVMRFTTSFVTGMSLDFCCTTVKPLTAIQMKDKAWDGGPVVTEVDIQHVVSLWTGIPVEKVSTDESERLLKMEETLHSSSVRMKLSLPLAVLFDVPLWSQDPNRPIASFHLCGPTGEGKSELAKALAAYYIGSEEAMIRLDMSEFMERHTVSKLIGSPPGYVGYTEGGQLTELLEDDHTLFYFTMRSRRPIPTSST</sequence>
<dbReference type="PRINTS" id="PR00300">
    <property type="entry name" value="CLPPROTEASEA"/>
</dbReference>
<feature type="domain" description="ATPase AAA-type core" evidence="6">
    <location>
        <begin position="164"/>
        <end position="235"/>
    </location>
</feature>